<sequence length="280" mass="31474">MKKKERPPVALITGSSSGIGFYTALSLARSHFHVIATMREPDRGRALTEEAKSLGLLERLEVKALDVRDEERIRSVVDGTAEEHGQIDILVNNAGYAVFGPVEETPLTSWRDLFETNLFGTVSMVQAVLPHMRKRRMGKIINISSGAGLIGFPHIGAYSATKFAMEGYSESLRLELLSFNIFVSLVEPGFYRTGIAKRRVVHRKDDSPYRSMLYPYQSYLDRLEAKAGDPRNVAETIRRIARSSRPRLRYALGRNVKTLAGLKRLPWGWVEAGIRSLIKK</sequence>
<dbReference type="PANTHER" id="PTHR43976">
    <property type="entry name" value="SHORT CHAIN DEHYDROGENASE"/>
    <property type="match status" value="1"/>
</dbReference>
<dbReference type="InterPro" id="IPR002347">
    <property type="entry name" value="SDR_fam"/>
</dbReference>
<name>A0ABU1IR20_9BACL</name>
<evidence type="ECO:0000256" key="2">
    <source>
        <dbReference type="ARBA" id="ARBA00023002"/>
    </source>
</evidence>
<feature type="transmembrane region" description="Helical" evidence="4">
    <location>
        <begin position="172"/>
        <end position="191"/>
    </location>
</feature>
<evidence type="ECO:0000256" key="1">
    <source>
        <dbReference type="ARBA" id="ARBA00006484"/>
    </source>
</evidence>
<dbReference type="InterPro" id="IPR051911">
    <property type="entry name" value="SDR_oxidoreductase"/>
</dbReference>
<evidence type="ECO:0000313" key="5">
    <source>
        <dbReference type="EMBL" id="MDR6227151.1"/>
    </source>
</evidence>
<dbReference type="SUPFAM" id="SSF51735">
    <property type="entry name" value="NAD(P)-binding Rossmann-fold domains"/>
    <property type="match status" value="1"/>
</dbReference>
<dbReference type="InterPro" id="IPR036291">
    <property type="entry name" value="NAD(P)-bd_dom_sf"/>
</dbReference>
<proteinExistence type="inferred from homology"/>
<reference evidence="5 6" key="1">
    <citation type="submission" date="2023-07" db="EMBL/GenBank/DDBJ databases">
        <title>Genomic Encyclopedia of Type Strains, Phase IV (KMG-IV): sequencing the most valuable type-strain genomes for metagenomic binning, comparative biology and taxonomic classification.</title>
        <authorList>
            <person name="Goeker M."/>
        </authorList>
    </citation>
    <scope>NUCLEOTIDE SEQUENCE [LARGE SCALE GENOMIC DNA]</scope>
    <source>
        <strain evidence="5 6">DSM 45903</strain>
    </source>
</reference>
<comment type="similarity">
    <text evidence="1 3">Belongs to the short-chain dehydrogenases/reductases (SDR) family.</text>
</comment>
<gene>
    <name evidence="5" type="ORF">JOE21_003166</name>
</gene>
<dbReference type="CDD" id="cd05374">
    <property type="entry name" value="17beta-HSD-like_SDR_c"/>
    <property type="match status" value="1"/>
</dbReference>
<evidence type="ECO:0000256" key="4">
    <source>
        <dbReference type="SAM" id="Phobius"/>
    </source>
</evidence>
<keyword evidence="4" id="KW-0472">Membrane</keyword>
<accession>A0ABU1IR20</accession>
<dbReference type="EMBL" id="JAVDQG010000008">
    <property type="protein sequence ID" value="MDR6227151.1"/>
    <property type="molecule type" value="Genomic_DNA"/>
</dbReference>
<protein>
    <submittedName>
        <fullName evidence="5">NAD(P)-dependent dehydrogenase (Short-subunit alcohol dehydrogenase family)</fullName>
    </submittedName>
</protein>
<keyword evidence="4" id="KW-1133">Transmembrane helix</keyword>
<dbReference type="Pfam" id="PF00106">
    <property type="entry name" value="adh_short"/>
    <property type="match status" value="1"/>
</dbReference>
<dbReference type="PRINTS" id="PR00080">
    <property type="entry name" value="SDRFAMILY"/>
</dbReference>
<keyword evidence="4" id="KW-0812">Transmembrane</keyword>
<dbReference type="PROSITE" id="PS00061">
    <property type="entry name" value="ADH_SHORT"/>
    <property type="match status" value="1"/>
</dbReference>
<dbReference type="Proteomes" id="UP001185012">
    <property type="component" value="Unassembled WGS sequence"/>
</dbReference>
<dbReference type="Gene3D" id="3.40.50.720">
    <property type="entry name" value="NAD(P)-binding Rossmann-like Domain"/>
    <property type="match status" value="1"/>
</dbReference>
<evidence type="ECO:0000256" key="3">
    <source>
        <dbReference type="RuleBase" id="RU000363"/>
    </source>
</evidence>
<dbReference type="RefSeq" id="WP_309868050.1">
    <property type="nucleotide sequence ID" value="NZ_JAVDQG010000008.1"/>
</dbReference>
<feature type="transmembrane region" description="Helical" evidence="4">
    <location>
        <begin position="140"/>
        <end position="160"/>
    </location>
</feature>
<dbReference type="PRINTS" id="PR00081">
    <property type="entry name" value="GDHRDH"/>
</dbReference>
<keyword evidence="6" id="KW-1185">Reference proteome</keyword>
<keyword evidence="2" id="KW-0560">Oxidoreductase</keyword>
<dbReference type="PANTHER" id="PTHR43976:SF16">
    <property type="entry name" value="SHORT-CHAIN DEHYDROGENASE_REDUCTASE FAMILY PROTEIN"/>
    <property type="match status" value="1"/>
</dbReference>
<comment type="caution">
    <text evidence="5">The sequence shown here is derived from an EMBL/GenBank/DDBJ whole genome shotgun (WGS) entry which is preliminary data.</text>
</comment>
<evidence type="ECO:0000313" key="6">
    <source>
        <dbReference type="Proteomes" id="UP001185012"/>
    </source>
</evidence>
<dbReference type="InterPro" id="IPR020904">
    <property type="entry name" value="Sc_DH/Rdtase_CS"/>
</dbReference>
<organism evidence="5 6">
    <name type="scientific">Desmospora profundinema</name>
    <dbReference type="NCBI Taxonomy" id="1571184"/>
    <lineage>
        <taxon>Bacteria</taxon>
        <taxon>Bacillati</taxon>
        <taxon>Bacillota</taxon>
        <taxon>Bacilli</taxon>
        <taxon>Bacillales</taxon>
        <taxon>Thermoactinomycetaceae</taxon>
        <taxon>Desmospora</taxon>
    </lineage>
</organism>